<evidence type="ECO:0000313" key="9">
    <source>
        <dbReference type="Proteomes" id="UP001446871"/>
    </source>
</evidence>
<feature type="transmembrane region" description="Helical" evidence="6">
    <location>
        <begin position="333"/>
        <end position="356"/>
    </location>
</feature>
<proteinExistence type="predicted"/>
<name>A0ABR1U645_9PEZI</name>
<dbReference type="Pfam" id="PF07690">
    <property type="entry name" value="MFS_1"/>
    <property type="match status" value="1"/>
</dbReference>
<dbReference type="Gene3D" id="1.20.1250.20">
    <property type="entry name" value="MFS general substrate transporter like domains"/>
    <property type="match status" value="1"/>
</dbReference>
<evidence type="ECO:0000256" key="2">
    <source>
        <dbReference type="ARBA" id="ARBA00022692"/>
    </source>
</evidence>
<dbReference type="InterPro" id="IPR020846">
    <property type="entry name" value="MFS_dom"/>
</dbReference>
<feature type="transmembrane region" description="Helical" evidence="6">
    <location>
        <begin position="133"/>
        <end position="153"/>
    </location>
</feature>
<dbReference type="PROSITE" id="PS50850">
    <property type="entry name" value="MFS"/>
    <property type="match status" value="1"/>
</dbReference>
<feature type="transmembrane region" description="Helical" evidence="6">
    <location>
        <begin position="250"/>
        <end position="269"/>
    </location>
</feature>
<dbReference type="Gene3D" id="1.20.1720.10">
    <property type="entry name" value="Multidrug resistance protein D"/>
    <property type="match status" value="1"/>
</dbReference>
<feature type="compositionally biased region" description="Low complexity" evidence="5">
    <location>
        <begin position="1"/>
        <end position="12"/>
    </location>
</feature>
<sequence length="571" mass="61656">MGSKSKGAASSSTDGLPTVRPMEPQPEPTSSPSPSPSPQIPQIETSRSSTTLGEANESGPEDMKEKTQTTTRPEADSDAPKIGPHRFSKNQKRWLVVLLSCAAMFSPLASSIYFPSTKAIANDLRVSLNQVHLTITIFMVLQGIAPSFWAPIADARGRRITLICTFVVFLAADIGLALSESYPSLMAWRAIQAVGSAATISIGSGMIADTTSRAEIGGWIGIFSGTRQLGQALGPVLGATLTQWFSWHSIFWALSIMGFTTFLAIIMFLPETLPSIAGDGSVRLAGVHKPLWYSIKGQPYVDENSPRPEVKPVNIYKLVLEPVKMLRESDVRVLLLVGSVPYTIHAMVTASATAMLKDTYGLSQIEVAAAFLANGAGIISGSWTTGKVLDKLYARYSDEYRRTHDVPDGVSMKGKLPKDFPLEHSRLLSTCVITPILSAGVCLYGYSIKPNCLPLVLILHFIISFCAMSALASNTTIMLDMYPKASASAIAVNNLVRCEIGAAGVAVVQHAIDGMGYGPAFLVFGLITAVTSSLLAVEWFYGSKWRAQRMVREQAEEEKEKEAQRRTQSPC</sequence>
<keyword evidence="4 6" id="KW-0472">Membrane</keyword>
<dbReference type="PANTHER" id="PTHR23502:SF26">
    <property type="entry name" value="MAJOR FACILITATOR SUPERFAMILY (MFS) PROFILE DOMAIN-CONTAINING PROTEIN"/>
    <property type="match status" value="1"/>
</dbReference>
<keyword evidence="3 6" id="KW-1133">Transmembrane helix</keyword>
<dbReference type="EMBL" id="JAQQWM010000008">
    <property type="protein sequence ID" value="KAK8053525.1"/>
    <property type="molecule type" value="Genomic_DNA"/>
</dbReference>
<evidence type="ECO:0000256" key="1">
    <source>
        <dbReference type="ARBA" id="ARBA00004141"/>
    </source>
</evidence>
<keyword evidence="9" id="KW-1185">Reference proteome</keyword>
<evidence type="ECO:0000259" key="7">
    <source>
        <dbReference type="PROSITE" id="PS50850"/>
    </source>
</evidence>
<evidence type="ECO:0000256" key="3">
    <source>
        <dbReference type="ARBA" id="ARBA00022989"/>
    </source>
</evidence>
<keyword evidence="2 6" id="KW-0812">Transmembrane</keyword>
<feature type="transmembrane region" description="Helical" evidence="6">
    <location>
        <begin position="453"/>
        <end position="472"/>
    </location>
</feature>
<dbReference type="SUPFAM" id="SSF103473">
    <property type="entry name" value="MFS general substrate transporter"/>
    <property type="match status" value="1"/>
</dbReference>
<dbReference type="PANTHER" id="PTHR23502">
    <property type="entry name" value="MAJOR FACILITATOR SUPERFAMILY"/>
    <property type="match status" value="1"/>
</dbReference>
<reference evidence="8 9" key="1">
    <citation type="submission" date="2023-01" db="EMBL/GenBank/DDBJ databases">
        <title>Analysis of 21 Apiospora genomes using comparative genomics revels a genus with tremendous synthesis potential of carbohydrate active enzymes and secondary metabolites.</title>
        <authorList>
            <person name="Sorensen T."/>
        </authorList>
    </citation>
    <scope>NUCLEOTIDE SEQUENCE [LARGE SCALE GENOMIC DNA]</scope>
    <source>
        <strain evidence="8 9">CBS 83171</strain>
    </source>
</reference>
<comment type="caution">
    <text evidence="8">The sequence shown here is derived from an EMBL/GenBank/DDBJ whole genome shotgun (WGS) entry which is preliminary data.</text>
</comment>
<evidence type="ECO:0000313" key="8">
    <source>
        <dbReference type="EMBL" id="KAK8053525.1"/>
    </source>
</evidence>
<feature type="region of interest" description="Disordered" evidence="5">
    <location>
        <begin position="1"/>
        <end position="86"/>
    </location>
</feature>
<dbReference type="Proteomes" id="UP001446871">
    <property type="component" value="Unassembled WGS sequence"/>
</dbReference>
<evidence type="ECO:0000256" key="6">
    <source>
        <dbReference type="SAM" id="Phobius"/>
    </source>
</evidence>
<feature type="transmembrane region" description="Helical" evidence="6">
    <location>
        <begin position="427"/>
        <end position="446"/>
    </location>
</feature>
<organism evidence="8 9">
    <name type="scientific">Apiospora saccharicola</name>
    <dbReference type="NCBI Taxonomy" id="335842"/>
    <lineage>
        <taxon>Eukaryota</taxon>
        <taxon>Fungi</taxon>
        <taxon>Dikarya</taxon>
        <taxon>Ascomycota</taxon>
        <taxon>Pezizomycotina</taxon>
        <taxon>Sordariomycetes</taxon>
        <taxon>Xylariomycetidae</taxon>
        <taxon>Amphisphaeriales</taxon>
        <taxon>Apiosporaceae</taxon>
        <taxon>Apiospora</taxon>
    </lineage>
</organism>
<feature type="compositionally biased region" description="Basic and acidic residues" evidence="5">
    <location>
        <begin position="61"/>
        <end position="79"/>
    </location>
</feature>
<protein>
    <submittedName>
        <fullName evidence="8">Citrate exporter protein</fullName>
    </submittedName>
</protein>
<comment type="subcellular location">
    <subcellularLocation>
        <location evidence="1">Membrane</location>
        <topology evidence="1">Multi-pass membrane protein</topology>
    </subcellularLocation>
</comment>
<gene>
    <name evidence="8" type="ORF">PG996_012826</name>
</gene>
<feature type="transmembrane region" description="Helical" evidence="6">
    <location>
        <begin position="520"/>
        <end position="541"/>
    </location>
</feature>
<feature type="transmembrane region" description="Helical" evidence="6">
    <location>
        <begin position="94"/>
        <end position="113"/>
    </location>
</feature>
<feature type="domain" description="Major facilitator superfamily (MFS) profile" evidence="7">
    <location>
        <begin position="95"/>
        <end position="546"/>
    </location>
</feature>
<dbReference type="InterPro" id="IPR036259">
    <property type="entry name" value="MFS_trans_sf"/>
</dbReference>
<evidence type="ECO:0000256" key="5">
    <source>
        <dbReference type="SAM" id="MobiDB-lite"/>
    </source>
</evidence>
<evidence type="ECO:0000256" key="4">
    <source>
        <dbReference type="ARBA" id="ARBA00023136"/>
    </source>
</evidence>
<accession>A0ABR1U645</accession>
<feature type="transmembrane region" description="Helical" evidence="6">
    <location>
        <begin position="160"/>
        <end position="178"/>
    </location>
</feature>
<feature type="compositionally biased region" description="Pro residues" evidence="5">
    <location>
        <begin position="23"/>
        <end position="39"/>
    </location>
</feature>
<dbReference type="InterPro" id="IPR011701">
    <property type="entry name" value="MFS"/>
</dbReference>